<keyword evidence="2 6" id="KW-0812">Transmembrane</keyword>
<dbReference type="PANTHER" id="PTHR10687:SF2">
    <property type="entry name" value="SECRETORY CARRIER-ASSOCIATED MEMBRANE PROTEIN"/>
    <property type="match status" value="1"/>
</dbReference>
<feature type="transmembrane region" description="Helical" evidence="6">
    <location>
        <begin position="216"/>
        <end position="235"/>
    </location>
</feature>
<dbReference type="RefSeq" id="XP_001330362.1">
    <property type="nucleotide sequence ID" value="XM_001330327.1"/>
</dbReference>
<dbReference type="KEGG" id="tva:4759457"/>
<dbReference type="VEuPathDB" id="TrichDB:TVAGG3_0216490"/>
<sequence>MGDNPLDNYSPFDDVQDPETKPKPAPVPAPSTSNTQEDEDDIAIREYEKRLNILESRINAQVTQLAVAQETGFVGNPPNWPAFYPLVHFDIEEVPPGLRSFVNEAMFGWCLMCIAFALNWLSCVCLLNAGDSVGSPGTKIILSTLYLFVVVPLSLDLTGLAVYRVMKIEPSTFAFLKVLICLSAATLFEFILAIGLDSSGSVGLITMLNLFFNGHWFIGILGILTTAALGLTCANHGRLVLGIWKYYRGTEVGANMENDIKKSLAVKVVEALNKSRSNDNNNNNNNNNNQH</sequence>
<reference evidence="7" key="2">
    <citation type="journal article" date="2007" name="Science">
        <title>Draft genome sequence of the sexually transmitted pathogen Trichomonas vaginalis.</title>
        <authorList>
            <person name="Carlton J.M."/>
            <person name="Hirt R.P."/>
            <person name="Silva J.C."/>
            <person name="Delcher A.L."/>
            <person name="Schatz M."/>
            <person name="Zhao Q."/>
            <person name="Wortman J.R."/>
            <person name="Bidwell S.L."/>
            <person name="Alsmark U.C.M."/>
            <person name="Besteiro S."/>
            <person name="Sicheritz-Ponten T."/>
            <person name="Noel C.J."/>
            <person name="Dacks J.B."/>
            <person name="Foster P.G."/>
            <person name="Simillion C."/>
            <person name="Van de Peer Y."/>
            <person name="Miranda-Saavedra D."/>
            <person name="Barton G.J."/>
            <person name="Westrop G.D."/>
            <person name="Mueller S."/>
            <person name="Dessi D."/>
            <person name="Fiori P.L."/>
            <person name="Ren Q."/>
            <person name="Paulsen I."/>
            <person name="Zhang H."/>
            <person name="Bastida-Corcuera F.D."/>
            <person name="Simoes-Barbosa A."/>
            <person name="Brown M.T."/>
            <person name="Hayes R.D."/>
            <person name="Mukherjee M."/>
            <person name="Okumura C.Y."/>
            <person name="Schneider R."/>
            <person name="Smith A.J."/>
            <person name="Vanacova S."/>
            <person name="Villalvazo M."/>
            <person name="Haas B.J."/>
            <person name="Pertea M."/>
            <person name="Feldblyum T.V."/>
            <person name="Utterback T.R."/>
            <person name="Shu C.L."/>
            <person name="Osoegawa K."/>
            <person name="de Jong P.J."/>
            <person name="Hrdy I."/>
            <person name="Horvathova L."/>
            <person name="Zubacova Z."/>
            <person name="Dolezal P."/>
            <person name="Malik S.B."/>
            <person name="Logsdon J.M. Jr."/>
            <person name="Henze K."/>
            <person name="Gupta A."/>
            <person name="Wang C.C."/>
            <person name="Dunne R.L."/>
            <person name="Upcroft J.A."/>
            <person name="Upcroft P."/>
            <person name="White O."/>
            <person name="Salzberg S.L."/>
            <person name="Tang P."/>
            <person name="Chiu C.-H."/>
            <person name="Lee Y.-S."/>
            <person name="Embley T.M."/>
            <person name="Coombs G.H."/>
            <person name="Mottram J.C."/>
            <person name="Tachezy J."/>
            <person name="Fraser-Liggett C.M."/>
            <person name="Johnson P.J."/>
        </authorList>
    </citation>
    <scope>NUCLEOTIDE SEQUENCE [LARGE SCALE GENOMIC DNA]</scope>
    <source>
        <strain evidence="7">G3</strain>
    </source>
</reference>
<feature type="region of interest" description="Disordered" evidence="5">
    <location>
        <begin position="1"/>
        <end position="41"/>
    </location>
</feature>
<gene>
    <name evidence="7" type="ORF">TVAG_292630</name>
</gene>
<evidence type="ECO:0000256" key="6">
    <source>
        <dbReference type="SAM" id="Phobius"/>
    </source>
</evidence>
<evidence type="ECO:0000256" key="3">
    <source>
        <dbReference type="ARBA" id="ARBA00022989"/>
    </source>
</evidence>
<feature type="transmembrane region" description="Helical" evidence="6">
    <location>
        <begin position="141"/>
        <end position="163"/>
    </location>
</feature>
<dbReference type="InterPro" id="IPR007273">
    <property type="entry name" value="SCAMP"/>
</dbReference>
<keyword evidence="4 6" id="KW-0472">Membrane</keyword>
<dbReference type="Proteomes" id="UP000001542">
    <property type="component" value="Unassembled WGS sequence"/>
</dbReference>
<organism evidence="7 8">
    <name type="scientific">Trichomonas vaginalis (strain ATCC PRA-98 / G3)</name>
    <dbReference type="NCBI Taxonomy" id="412133"/>
    <lineage>
        <taxon>Eukaryota</taxon>
        <taxon>Metamonada</taxon>
        <taxon>Parabasalia</taxon>
        <taxon>Trichomonadida</taxon>
        <taxon>Trichomonadidae</taxon>
        <taxon>Trichomonas</taxon>
    </lineage>
</organism>
<dbReference type="GO" id="GO:0032588">
    <property type="term" value="C:trans-Golgi network membrane"/>
    <property type="evidence" value="ECO:0000318"/>
    <property type="project" value="GO_Central"/>
</dbReference>
<feature type="transmembrane region" description="Helical" evidence="6">
    <location>
        <begin position="175"/>
        <end position="196"/>
    </location>
</feature>
<dbReference type="AlphaFoldDB" id="A2F0D5"/>
<feature type="transmembrane region" description="Helical" evidence="6">
    <location>
        <begin position="106"/>
        <end position="129"/>
    </location>
</feature>
<accession>A2F0D5</accession>
<evidence type="ECO:0000256" key="2">
    <source>
        <dbReference type="ARBA" id="ARBA00022692"/>
    </source>
</evidence>
<evidence type="ECO:0000256" key="5">
    <source>
        <dbReference type="SAM" id="MobiDB-lite"/>
    </source>
</evidence>
<dbReference type="STRING" id="5722.A2F0D5"/>
<evidence type="ECO:0000313" key="8">
    <source>
        <dbReference type="Proteomes" id="UP000001542"/>
    </source>
</evidence>
<evidence type="ECO:0000313" key="7">
    <source>
        <dbReference type="EMBL" id="EAY01630.1"/>
    </source>
</evidence>
<name>A2F0D5_TRIV3</name>
<dbReference type="VEuPathDB" id="TrichDB:TVAG_292630"/>
<dbReference type="InParanoid" id="A2F0D5"/>
<dbReference type="EMBL" id="DS113561">
    <property type="protein sequence ID" value="EAY01630.1"/>
    <property type="molecule type" value="Genomic_DNA"/>
</dbReference>
<dbReference type="GO" id="GO:0015031">
    <property type="term" value="P:protein transport"/>
    <property type="evidence" value="ECO:0007669"/>
    <property type="project" value="InterPro"/>
</dbReference>
<comment type="subcellular location">
    <subcellularLocation>
        <location evidence="1">Membrane</location>
        <topology evidence="1">Multi-pass membrane protein</topology>
    </subcellularLocation>
</comment>
<evidence type="ECO:0008006" key="9">
    <source>
        <dbReference type="Google" id="ProtNLM"/>
    </source>
</evidence>
<evidence type="ECO:0000256" key="1">
    <source>
        <dbReference type="ARBA" id="ARBA00004141"/>
    </source>
</evidence>
<dbReference type="OrthoDB" id="242866at2759"/>
<reference evidence="7" key="1">
    <citation type="submission" date="2006-10" db="EMBL/GenBank/DDBJ databases">
        <authorList>
            <person name="Amadeo P."/>
            <person name="Zhao Q."/>
            <person name="Wortman J."/>
            <person name="Fraser-Liggett C."/>
            <person name="Carlton J."/>
        </authorList>
    </citation>
    <scope>NUCLEOTIDE SEQUENCE</scope>
    <source>
        <strain evidence="7">G3</strain>
    </source>
</reference>
<keyword evidence="8" id="KW-1185">Reference proteome</keyword>
<evidence type="ECO:0000256" key="4">
    <source>
        <dbReference type="ARBA" id="ARBA00023136"/>
    </source>
</evidence>
<dbReference type="GO" id="GO:0055038">
    <property type="term" value="C:recycling endosome membrane"/>
    <property type="evidence" value="ECO:0000318"/>
    <property type="project" value="GO_Central"/>
</dbReference>
<protein>
    <recommendedName>
        <fullName evidence="9">Secretory carrier membrane protein</fullName>
    </recommendedName>
</protein>
<proteinExistence type="predicted"/>
<keyword evidence="3 6" id="KW-1133">Transmembrane helix</keyword>
<dbReference type="PANTHER" id="PTHR10687">
    <property type="entry name" value="SECRETORY CARRIER-ASSOCIATED MEMBRANE PROTEIN SCAMP"/>
    <property type="match status" value="1"/>
</dbReference>
<dbReference type="Pfam" id="PF04144">
    <property type="entry name" value="SCAMP"/>
    <property type="match status" value="1"/>
</dbReference>